<evidence type="ECO:0000256" key="7">
    <source>
        <dbReference type="SAM" id="Coils"/>
    </source>
</evidence>
<dbReference type="GO" id="GO:0006396">
    <property type="term" value="P:RNA processing"/>
    <property type="evidence" value="ECO:0007669"/>
    <property type="project" value="InterPro"/>
</dbReference>
<dbReference type="STRING" id="312017.Q22V99"/>
<dbReference type="SUPFAM" id="SSF69065">
    <property type="entry name" value="RNase III domain-like"/>
    <property type="match status" value="1"/>
</dbReference>
<feature type="domain" description="Dicer dsRNA-binding fold" evidence="12">
    <location>
        <begin position="1499"/>
        <end position="1594"/>
    </location>
</feature>
<keyword evidence="3" id="KW-0378">Hydrolase</keyword>
<evidence type="ECO:0000256" key="6">
    <source>
        <dbReference type="PROSITE-ProRule" id="PRU00657"/>
    </source>
</evidence>
<accession>Q22V99</accession>
<evidence type="ECO:0000259" key="9">
    <source>
        <dbReference type="PROSITE" id="PS50142"/>
    </source>
</evidence>
<dbReference type="GO" id="GO:0031047">
    <property type="term" value="P:regulatory ncRNA-mediated gene silencing"/>
    <property type="evidence" value="ECO:0007669"/>
    <property type="project" value="UniProtKB-ARBA"/>
</dbReference>
<feature type="domain" description="RNase III" evidence="9">
    <location>
        <begin position="2062"/>
        <end position="2240"/>
    </location>
</feature>
<dbReference type="GO" id="GO:0004386">
    <property type="term" value="F:helicase activity"/>
    <property type="evidence" value="ECO:0007669"/>
    <property type="project" value="UniProtKB-KW"/>
</dbReference>
<dbReference type="SMART" id="SM00490">
    <property type="entry name" value="HELICc"/>
    <property type="match status" value="1"/>
</dbReference>
<keyword evidence="2" id="KW-0547">Nucleotide-binding</keyword>
<dbReference type="InterPro" id="IPR005034">
    <property type="entry name" value="Dicer_dimerisation"/>
</dbReference>
<keyword evidence="6" id="KW-0694">RNA-binding</keyword>
<sequence length="2352" mass="277240">MDFSQFKDESSSESNFEEQDRVESFLKKNETILDYSSIDQIQQSFNSSDLAILQSIHNKIGNQNSLLLKNIEIAQNPEGFNKNLNPGQKDVETKQIQKGEAIEDKQESLVSSQNQNKKVLKNSQNSDLLNDQLEAPSLSNQKNQQDFLQEKSKLTSLNGQNIIQNQQYQNLEQKNQVKDNIEEESLILSQPSNKQPIENNKSFNQQETLNTELQNQQNIISQQQFPITQQNIIQNQQNQNLEQKNQVKSNIEEESLILSQPSNKQSIENNKNFKQQETLNTELQNQQNIISQQQFPITQQNISQKEESLILSQPSNKQPIENNKNFKQLETLNTELQNQQNIISQQQFPITQQNIIQNQQYQNLEQKNQVKDNIEEESLILSQPSNKQSIENQQFPITQQNISQNQLYQNQEQKMIIKDDVASNTQENRMLPQLENQKITKNNQNGIQQPILPLLLSMQSNQQDQQSSFQSQKSTINSSNGLKILQNQQYQNLELKNLDKQDIDQNNEDCSKKFQISNQQHFQNKQNCNLEQILPFPHFLPSQSDQDLESIVIIDQSSKIDSSNGLNILQNQQCQNLEQKNLDKQDIAQNISDSSISSQKDNQKLFQNNQNCIDESSVQSQRNQQTIIENVNQQETKTHYQSNQIKQQNEQMISLNQCLKKQSENKIDYDNKLLNLQENQINYCQKKLITQQLSQQQNNNPIQQSNYQYNNNNNLNGSDQIQLQISQENISQQQSSNDNFTISSTQKQFGQKLLEDQKNIQNISNQIDCLDLDSQNIIQNQEDENRQLQFSSEDEGDNEEKKTSQDQNILKQHQELLGEPISSISNVEIDSNSSFLDEFEFLENKKHSALYQKSKNIKDFCNILKKQKQLKQQYVQIEPRDYQEEIFKNLIQNYGNYIIFLETGTGKTLVSQMIAQYTLSKFKGSKVAFLANQVNLVEQQYNNFLTYQRSIEEYLVKQNLSEEINQNINISFFHGKMNLDFWNRSFWQKNVEQSQIIFFSSQIFLNGLRRGHFQLTQFKLIIFDECHNTSKEHAFSQIMKEFYFQVKKNDIVLKNTPNIIGLSATPITQGNKGNFNVRREMLKLAHNLDCQFINYDLQKVYAQLRNIKQTEKFYEVNMNENDYQYIESNNIKGFDQADKVLYELQEQYPELKELYKQLQALSRLDNLASKAFTQILRKIINLLEEYIIILIYQIGVYVVQFFIFDILQELKGVNITAPKTLCMKQQLEDILQQFYEIFRAKYNNINNDLSNKSQVLLSILSKSEGISLIFCNSKVVVKYVTKFIQSVFQNSNSDQKCCEYIMGQTSQNKKDEEDDNNLKIINSINPYEIQNLKSQSVQQAQNIIQQEKQFSIKFYALKQKYSEQQKIVERFRNKQFKILVSTSVVEEGFDIPSCNIVIAFSKIISQRQYIQMKGRARAENSKFYALVAVYNNNKIKLQNHQIVSDQIKQEYYSLSLLTQKQFSQEKEKHQVNDEDDTSMENYENFIIPETNANVNTFWVKEIVNQFCQSFCYNSQLDNRFPIVFDCLINERGQYLSLIILPFQLQANIFMNLQKLKFKKEDAQRCAFMQAVKSLLKNKYISNELRPRHKSYKNFYFGRGEDDYYVEYSDRYFAIIQKNMQEVFVGYLNGKKRQIVVYKKLYRQIVDEVFVQKEQIQQREFHPFYLYDIQYKGELLQVKLIYDKQCLEGFIHQDIKFIFHNQINLSNEELNEIRKINQQAHLKLLNLDKMNLEPKKIYTSKCLIYKKTQILDYKNTEESVLINENVVFLYIMSDLNQNQIKEIKQINNHIDQIRDFLKLKIISEKISKKLNQEIIDFQNMQIEQLNVFIKPNFKLTGSLSKSNIKQDQKEIYPLQFENLLTLTERDLIQIFQKKQLEKNLVFLGKQYFRFITSINVFNENFKTHYDILISELDMRFNDCFVMSKAVESKFFKYLLIKDYVTLAPCLSIISQKLHTFVADQLTLQEKILIKNHQQNPLNYNMAEIRNKQFTEIIYYIIGITINQNQNIFKNFEKYSSLFQPLLKSFNLIEKYSVLTKFVNIQPEQIQYKPDKQNLLNQFSQNSINYKFNNIGLLQQVFTHSSYKQDMVCSDLNKIFGTLEKSLNDFITEIQKTEKRQSFIQLNDVSNDVLSFLGSIIFSQIVLKRLYTRYSQSNPNELDIFMEIICCEQTKSFLSAKFKLDQYFIYGIQYQQIFQKINHAANFLRQQNIQSFRNIATNYNKDISILSQLFDSLVGAIYIDLQQDFEKTSDFFNQNQHIQLIIKDICQIADQYPKYSLIKVLKQKGYDWEDIQIIKLPHPEQFLPINQNKYNFQIYDIKNEKLLIDKVFECQRIEEAYLAIKEQIINNPINQQSL</sequence>
<dbReference type="GeneID" id="7846721"/>
<dbReference type="InterPro" id="IPR001650">
    <property type="entry name" value="Helicase_C-like"/>
</dbReference>
<dbReference type="PROSITE" id="PS51194">
    <property type="entry name" value="HELICASE_CTER"/>
    <property type="match status" value="1"/>
</dbReference>
<evidence type="ECO:0000259" key="11">
    <source>
        <dbReference type="PROSITE" id="PS51194"/>
    </source>
</evidence>
<dbReference type="InterPro" id="IPR027417">
    <property type="entry name" value="P-loop_NTPase"/>
</dbReference>
<dbReference type="Pfam" id="PF00636">
    <property type="entry name" value="Ribonuclease_3"/>
    <property type="match status" value="1"/>
</dbReference>
<dbReference type="SUPFAM" id="SSF52540">
    <property type="entry name" value="P-loop containing nucleoside triphosphate hydrolases"/>
    <property type="match status" value="1"/>
</dbReference>
<dbReference type="InterPro" id="IPR051363">
    <property type="entry name" value="RLR_Helicase"/>
</dbReference>
<feature type="coiled-coil region" evidence="7">
    <location>
        <begin position="154"/>
        <end position="184"/>
    </location>
</feature>
<dbReference type="GO" id="GO:0004525">
    <property type="term" value="F:ribonuclease III activity"/>
    <property type="evidence" value="ECO:0007669"/>
    <property type="project" value="InterPro"/>
</dbReference>
<dbReference type="InterPro" id="IPR000999">
    <property type="entry name" value="RNase_III_dom"/>
</dbReference>
<dbReference type="InterPro" id="IPR014001">
    <property type="entry name" value="Helicase_ATP-bd"/>
</dbReference>
<evidence type="ECO:0000313" key="14">
    <source>
        <dbReference type="Proteomes" id="UP000009168"/>
    </source>
</evidence>
<reference evidence="14" key="1">
    <citation type="journal article" date="2006" name="PLoS Biol.">
        <title>Macronuclear genome sequence of the ciliate Tetrahymena thermophila, a model eukaryote.</title>
        <authorList>
            <person name="Eisen J.A."/>
            <person name="Coyne R.S."/>
            <person name="Wu M."/>
            <person name="Wu D."/>
            <person name="Thiagarajan M."/>
            <person name="Wortman J.R."/>
            <person name="Badger J.H."/>
            <person name="Ren Q."/>
            <person name="Amedeo P."/>
            <person name="Jones K.M."/>
            <person name="Tallon L.J."/>
            <person name="Delcher A.L."/>
            <person name="Salzberg S.L."/>
            <person name="Silva J.C."/>
            <person name="Haas B.J."/>
            <person name="Majoros W.H."/>
            <person name="Farzad M."/>
            <person name="Carlton J.M."/>
            <person name="Smith R.K. Jr."/>
            <person name="Garg J."/>
            <person name="Pearlman R.E."/>
            <person name="Karrer K.M."/>
            <person name="Sun L."/>
            <person name="Manning G."/>
            <person name="Elde N.C."/>
            <person name="Turkewitz A.P."/>
            <person name="Asai D.J."/>
            <person name="Wilkes D.E."/>
            <person name="Wang Y."/>
            <person name="Cai H."/>
            <person name="Collins K."/>
            <person name="Stewart B.A."/>
            <person name="Lee S.R."/>
            <person name="Wilamowska K."/>
            <person name="Weinberg Z."/>
            <person name="Ruzzo W.L."/>
            <person name="Wloga D."/>
            <person name="Gaertig J."/>
            <person name="Frankel J."/>
            <person name="Tsao C.-C."/>
            <person name="Gorovsky M.A."/>
            <person name="Keeling P.J."/>
            <person name="Waller R.F."/>
            <person name="Patron N.J."/>
            <person name="Cherry J.M."/>
            <person name="Stover N.A."/>
            <person name="Krieger C.J."/>
            <person name="del Toro C."/>
            <person name="Ryder H.F."/>
            <person name="Williamson S.C."/>
            <person name="Barbeau R.A."/>
            <person name="Hamilton E.P."/>
            <person name="Orias E."/>
        </authorList>
    </citation>
    <scope>NUCLEOTIDE SEQUENCE [LARGE SCALE GENOMIC DNA]</scope>
    <source>
        <strain evidence="14">SB210</strain>
    </source>
</reference>
<dbReference type="GO" id="GO:0003677">
    <property type="term" value="F:DNA binding"/>
    <property type="evidence" value="ECO:0007669"/>
    <property type="project" value="InterPro"/>
</dbReference>
<dbReference type="Pfam" id="PF00271">
    <property type="entry name" value="Helicase_C"/>
    <property type="match status" value="1"/>
</dbReference>
<evidence type="ECO:0000256" key="5">
    <source>
        <dbReference type="ARBA" id="ARBA00023211"/>
    </source>
</evidence>
<evidence type="ECO:0000256" key="3">
    <source>
        <dbReference type="ARBA" id="ARBA00022806"/>
    </source>
</evidence>
<evidence type="ECO:0000259" key="10">
    <source>
        <dbReference type="PROSITE" id="PS51192"/>
    </source>
</evidence>
<keyword evidence="3" id="KW-0347">Helicase</keyword>
<dbReference type="Gene3D" id="1.10.1520.10">
    <property type="entry name" value="Ribonuclease III domain"/>
    <property type="match status" value="1"/>
</dbReference>
<keyword evidence="14" id="KW-1185">Reference proteome</keyword>
<feature type="region of interest" description="Disordered" evidence="8">
    <location>
        <begin position="786"/>
        <end position="807"/>
    </location>
</feature>
<dbReference type="RefSeq" id="XP_001009465.2">
    <property type="nucleotide sequence ID" value="XM_001009465.2"/>
</dbReference>
<dbReference type="Gene3D" id="3.40.50.300">
    <property type="entry name" value="P-loop containing nucleotide triphosphate hydrolases"/>
    <property type="match status" value="2"/>
</dbReference>
<proteinExistence type="inferred from homology"/>
<dbReference type="OrthoDB" id="6513042at2759"/>
<evidence type="ECO:0000256" key="8">
    <source>
        <dbReference type="SAM" id="MobiDB-lite"/>
    </source>
</evidence>
<dbReference type="GO" id="GO:0005737">
    <property type="term" value="C:cytoplasm"/>
    <property type="evidence" value="ECO:0007669"/>
    <property type="project" value="TreeGrafter"/>
</dbReference>
<protein>
    <submittedName>
        <fullName evidence="13">Type III restriction enzyme, res subunit</fullName>
    </submittedName>
</protein>
<dbReference type="EMBL" id="GG662650">
    <property type="protein sequence ID" value="EAR89220.2"/>
    <property type="molecule type" value="Genomic_DNA"/>
</dbReference>
<feature type="domain" description="Helicase C-terminal" evidence="11">
    <location>
        <begin position="1251"/>
        <end position="1455"/>
    </location>
</feature>
<dbReference type="Pfam" id="PF04851">
    <property type="entry name" value="ResIII"/>
    <property type="match status" value="1"/>
</dbReference>
<dbReference type="InterPro" id="IPR036389">
    <property type="entry name" value="RNase_III_sf"/>
</dbReference>
<dbReference type="InParanoid" id="Q22V99"/>
<comment type="similarity">
    <text evidence="6">Belongs to the helicase family. Dicer subfamily.</text>
</comment>
<keyword evidence="5" id="KW-0464">Manganese</keyword>
<dbReference type="HOGENOM" id="CLU_232426_0_0_1"/>
<organism evidence="13 14">
    <name type="scientific">Tetrahymena thermophila (strain SB210)</name>
    <dbReference type="NCBI Taxonomy" id="312017"/>
    <lineage>
        <taxon>Eukaryota</taxon>
        <taxon>Sar</taxon>
        <taxon>Alveolata</taxon>
        <taxon>Ciliophora</taxon>
        <taxon>Intramacronucleata</taxon>
        <taxon>Oligohymenophorea</taxon>
        <taxon>Hymenostomatida</taxon>
        <taxon>Tetrahymenina</taxon>
        <taxon>Tetrahymenidae</taxon>
        <taxon>Tetrahymena</taxon>
    </lineage>
</organism>
<dbReference type="KEGG" id="tet:TTHERM_01216140"/>
<dbReference type="GO" id="GO:0003723">
    <property type="term" value="F:RNA binding"/>
    <property type="evidence" value="ECO:0007669"/>
    <property type="project" value="UniProtKB-UniRule"/>
</dbReference>
<dbReference type="GO" id="GO:0005524">
    <property type="term" value="F:ATP binding"/>
    <property type="evidence" value="ECO:0007669"/>
    <property type="project" value="UniProtKB-KW"/>
</dbReference>
<comment type="cofactor">
    <cofactor evidence="1">
        <name>Mn(2+)</name>
        <dbReference type="ChEBI" id="CHEBI:29035"/>
    </cofactor>
</comment>
<evidence type="ECO:0000259" key="12">
    <source>
        <dbReference type="PROSITE" id="PS51327"/>
    </source>
</evidence>
<dbReference type="PROSITE" id="PS51192">
    <property type="entry name" value="HELICASE_ATP_BIND_1"/>
    <property type="match status" value="1"/>
</dbReference>
<name>Q22V99_TETTS</name>
<evidence type="ECO:0000313" key="13">
    <source>
        <dbReference type="EMBL" id="EAR89220.2"/>
    </source>
</evidence>
<evidence type="ECO:0000256" key="2">
    <source>
        <dbReference type="ARBA" id="ARBA00022741"/>
    </source>
</evidence>
<keyword evidence="4" id="KW-0067">ATP-binding</keyword>
<dbReference type="PANTHER" id="PTHR14074">
    <property type="entry name" value="HELICASE WITH DEATH DOMAIN-RELATED"/>
    <property type="match status" value="1"/>
</dbReference>
<dbReference type="SMART" id="SM00487">
    <property type="entry name" value="DEXDc"/>
    <property type="match status" value="1"/>
</dbReference>
<dbReference type="PANTHER" id="PTHR14074:SF16">
    <property type="entry name" value="ANTIVIRAL INNATE IMMUNE RESPONSE RECEPTOR RIG-I"/>
    <property type="match status" value="1"/>
</dbReference>
<gene>
    <name evidence="13" type="ORF">TTHERM_01216140</name>
</gene>
<evidence type="ECO:0000256" key="4">
    <source>
        <dbReference type="ARBA" id="ARBA00022840"/>
    </source>
</evidence>
<dbReference type="Proteomes" id="UP000009168">
    <property type="component" value="Unassembled WGS sequence"/>
</dbReference>
<feature type="domain" description="Helicase ATP-binding" evidence="10">
    <location>
        <begin position="888"/>
        <end position="1084"/>
    </location>
</feature>
<evidence type="ECO:0000256" key="1">
    <source>
        <dbReference type="ARBA" id="ARBA00001936"/>
    </source>
</evidence>
<keyword evidence="7" id="KW-0175">Coiled coil</keyword>
<dbReference type="PROSITE" id="PS50142">
    <property type="entry name" value="RNASE_3_2"/>
    <property type="match status" value="1"/>
</dbReference>
<dbReference type="eggNOG" id="KOG0701">
    <property type="taxonomic scope" value="Eukaryota"/>
</dbReference>
<dbReference type="PROSITE" id="PS51327">
    <property type="entry name" value="DICER_DSRBF"/>
    <property type="match status" value="1"/>
</dbReference>
<dbReference type="InterPro" id="IPR006935">
    <property type="entry name" value="Helicase/UvrB_N"/>
</dbReference>